<dbReference type="Proteomes" id="UP001491310">
    <property type="component" value="Unassembled WGS sequence"/>
</dbReference>
<sequence>MLPLGIQDTCAACELHVAMRPEVNKAETGFPAAGSFSAQQVARMPSMGQDSSCADIDNTYNQTLERTGLECSANTVEDKCEDQELTAEELRRQKRRKINRESARRMRMKPRKEVEEQKTLVQVLLGQLALLQDAHRRLLDDYNMLRQQMVYGT</sequence>
<comment type="caution">
    <text evidence="2">The sequence shown here is derived from an EMBL/GenBank/DDBJ whole genome shotgun (WGS) entry which is preliminary data.</text>
</comment>
<keyword evidence="1" id="KW-0175">Coiled coil</keyword>
<protein>
    <recommendedName>
        <fullName evidence="4">BZIP domain-containing protein</fullName>
    </recommendedName>
</protein>
<name>A0ABR2YJT0_9CHLO</name>
<evidence type="ECO:0000313" key="2">
    <source>
        <dbReference type="EMBL" id="KAK9906690.1"/>
    </source>
</evidence>
<keyword evidence="3" id="KW-1185">Reference proteome</keyword>
<proteinExistence type="predicted"/>
<evidence type="ECO:0008006" key="4">
    <source>
        <dbReference type="Google" id="ProtNLM"/>
    </source>
</evidence>
<reference evidence="2 3" key="1">
    <citation type="journal article" date="2024" name="Nat. Commun.">
        <title>Phylogenomics reveals the evolutionary origins of lichenization in chlorophyte algae.</title>
        <authorList>
            <person name="Puginier C."/>
            <person name="Libourel C."/>
            <person name="Otte J."/>
            <person name="Skaloud P."/>
            <person name="Haon M."/>
            <person name="Grisel S."/>
            <person name="Petersen M."/>
            <person name="Berrin J.G."/>
            <person name="Delaux P.M."/>
            <person name="Dal Grande F."/>
            <person name="Keller J."/>
        </authorList>
    </citation>
    <scope>NUCLEOTIDE SEQUENCE [LARGE SCALE GENOMIC DNA]</scope>
    <source>
        <strain evidence="2 3">SAG 216-7</strain>
    </source>
</reference>
<gene>
    <name evidence="2" type="ORF">WJX75_006240</name>
</gene>
<accession>A0ABR2YJT0</accession>
<dbReference type="EMBL" id="JALJOT010000010">
    <property type="protein sequence ID" value="KAK9906690.1"/>
    <property type="molecule type" value="Genomic_DNA"/>
</dbReference>
<evidence type="ECO:0000256" key="1">
    <source>
        <dbReference type="SAM" id="Coils"/>
    </source>
</evidence>
<evidence type="ECO:0000313" key="3">
    <source>
        <dbReference type="Proteomes" id="UP001491310"/>
    </source>
</evidence>
<organism evidence="2 3">
    <name type="scientific">Coccomyxa subellipsoidea</name>
    <dbReference type="NCBI Taxonomy" id="248742"/>
    <lineage>
        <taxon>Eukaryota</taxon>
        <taxon>Viridiplantae</taxon>
        <taxon>Chlorophyta</taxon>
        <taxon>core chlorophytes</taxon>
        <taxon>Trebouxiophyceae</taxon>
        <taxon>Trebouxiophyceae incertae sedis</taxon>
        <taxon>Coccomyxaceae</taxon>
        <taxon>Coccomyxa</taxon>
    </lineage>
</organism>
<feature type="coiled-coil region" evidence="1">
    <location>
        <begin position="73"/>
        <end position="100"/>
    </location>
</feature>